<organism evidence="7">
    <name type="scientific">Pseudomonas moraviensis R28-S</name>
    <dbReference type="NCBI Taxonomy" id="1395516"/>
    <lineage>
        <taxon>Bacteria</taxon>
        <taxon>Pseudomonadati</taxon>
        <taxon>Pseudomonadota</taxon>
        <taxon>Gammaproteobacteria</taxon>
        <taxon>Pseudomonadales</taxon>
        <taxon>Pseudomonadaceae</taxon>
        <taxon>Pseudomonas</taxon>
    </lineage>
</organism>
<dbReference type="PATRIC" id="fig|1395516.4.peg.3877"/>
<sequence length="341" mass="36730">MLGVKPSSKKASTTPPVPTGVTQNLSDAVSQLSWDDLRIIKTLSECGNRAATAKRLGINVSTVSRRVAQVEKTLGVALFDHRRSGYMLTPEGIELRALAERVELDIVSVTRRVSRVGQGLLGKLRITTSDSLLLYFLTPIIADFKALNEGIAIEVLVGNETLSLARDESDVAVRATKKPAESLVGRKLASIAWAPYGSIKQATNSPFADGQQWVSYSAGLCGLKAKSYVEDRVGADCISYRTDSVAAASVAIAAGLGYGFLPCMLGDITPGLTRVGPVVRELQDELWLLTHQDIRKSWRVKAFMTFCAAAVAHQKPLIEGQLDLPVAQGEPGASLSRREIR</sequence>
<dbReference type="EMBL" id="AYMZ01000008">
    <property type="protein sequence ID" value="ETF06410.1"/>
    <property type="molecule type" value="Genomic_DNA"/>
</dbReference>
<feature type="domain" description="HTH lysR-type" evidence="6">
    <location>
        <begin position="32"/>
        <end position="89"/>
    </location>
</feature>
<dbReference type="InterPro" id="IPR000847">
    <property type="entry name" value="LysR_HTH_N"/>
</dbReference>
<dbReference type="GO" id="GO:0043565">
    <property type="term" value="F:sequence-specific DNA binding"/>
    <property type="evidence" value="ECO:0007669"/>
    <property type="project" value="TreeGrafter"/>
</dbReference>
<dbReference type="AlphaFoldDB" id="V8R4B7"/>
<dbReference type="Pfam" id="PF03466">
    <property type="entry name" value="LysR_substrate"/>
    <property type="match status" value="1"/>
</dbReference>
<dbReference type="InterPro" id="IPR005119">
    <property type="entry name" value="LysR_subst-bd"/>
</dbReference>
<accession>V8R4B7</accession>
<protein>
    <submittedName>
        <fullName evidence="7">LysR family transcriptional regulator</fullName>
    </submittedName>
</protein>
<keyword evidence="2" id="KW-0805">Transcription regulation</keyword>
<proteinExistence type="inferred from homology"/>
<dbReference type="SUPFAM" id="SSF53850">
    <property type="entry name" value="Periplasmic binding protein-like II"/>
    <property type="match status" value="1"/>
</dbReference>
<gene>
    <name evidence="7" type="ORF">PMO01_19085</name>
</gene>
<dbReference type="GO" id="GO:0006351">
    <property type="term" value="P:DNA-templated transcription"/>
    <property type="evidence" value="ECO:0007669"/>
    <property type="project" value="TreeGrafter"/>
</dbReference>
<dbReference type="InterPro" id="IPR058163">
    <property type="entry name" value="LysR-type_TF_proteobact-type"/>
</dbReference>
<evidence type="ECO:0000256" key="3">
    <source>
        <dbReference type="ARBA" id="ARBA00023125"/>
    </source>
</evidence>
<reference evidence="7" key="1">
    <citation type="journal article" date="2014" name="Genome Announc.">
        <title>Draft Genome Sequence of Pseudomonas moraviensis R28-S.</title>
        <authorList>
            <person name="Hunter S.S."/>
            <person name="Yano H."/>
            <person name="Loftie-Eaton W."/>
            <person name="Hughes J."/>
            <person name="De Gelder L."/>
            <person name="Stragier P."/>
            <person name="De Vos P."/>
            <person name="Settles M.L."/>
            <person name="Top E.M."/>
        </authorList>
    </citation>
    <scope>NUCLEOTIDE SEQUENCE [LARGE SCALE GENOMIC DNA]</scope>
    <source>
        <strain evidence="7">R28-S</strain>
    </source>
</reference>
<dbReference type="Gene3D" id="3.40.190.290">
    <property type="match status" value="1"/>
</dbReference>
<dbReference type="eggNOG" id="COG0583">
    <property type="taxonomic scope" value="Bacteria"/>
</dbReference>
<dbReference type="HOGENOM" id="CLU_039613_2_1_6"/>
<evidence type="ECO:0000256" key="1">
    <source>
        <dbReference type="ARBA" id="ARBA00009437"/>
    </source>
</evidence>
<dbReference type="Gene3D" id="1.10.10.10">
    <property type="entry name" value="Winged helix-like DNA-binding domain superfamily/Winged helix DNA-binding domain"/>
    <property type="match status" value="1"/>
</dbReference>
<keyword evidence="3" id="KW-0238">DNA-binding</keyword>
<comment type="caution">
    <text evidence="7">The sequence shown here is derived from an EMBL/GenBank/DDBJ whole genome shotgun (WGS) entry which is preliminary data.</text>
</comment>
<evidence type="ECO:0000256" key="4">
    <source>
        <dbReference type="ARBA" id="ARBA00023163"/>
    </source>
</evidence>
<dbReference type="SUPFAM" id="SSF46785">
    <property type="entry name" value="Winged helix' DNA-binding domain"/>
    <property type="match status" value="1"/>
</dbReference>
<feature type="compositionally biased region" description="Polar residues" evidence="5">
    <location>
        <begin position="9"/>
        <end position="22"/>
    </location>
</feature>
<dbReference type="PROSITE" id="PS50931">
    <property type="entry name" value="HTH_LYSR"/>
    <property type="match status" value="1"/>
</dbReference>
<comment type="similarity">
    <text evidence="1">Belongs to the LysR transcriptional regulatory family.</text>
</comment>
<dbReference type="RefSeq" id="WP_024013831.1">
    <property type="nucleotide sequence ID" value="NZ_CM002330.1"/>
</dbReference>
<dbReference type="GO" id="GO:0003700">
    <property type="term" value="F:DNA-binding transcription factor activity"/>
    <property type="evidence" value="ECO:0007669"/>
    <property type="project" value="InterPro"/>
</dbReference>
<dbReference type="InterPro" id="IPR036390">
    <property type="entry name" value="WH_DNA-bd_sf"/>
</dbReference>
<feature type="region of interest" description="Disordered" evidence="5">
    <location>
        <begin position="1"/>
        <end position="22"/>
    </location>
</feature>
<dbReference type="InterPro" id="IPR036388">
    <property type="entry name" value="WH-like_DNA-bd_sf"/>
</dbReference>
<name>V8R4B7_9PSED</name>
<dbReference type="Proteomes" id="UP000024771">
    <property type="component" value="Chromosome"/>
</dbReference>
<dbReference type="PANTHER" id="PTHR30537">
    <property type="entry name" value="HTH-TYPE TRANSCRIPTIONAL REGULATOR"/>
    <property type="match status" value="1"/>
</dbReference>
<evidence type="ECO:0000256" key="2">
    <source>
        <dbReference type="ARBA" id="ARBA00023015"/>
    </source>
</evidence>
<evidence type="ECO:0000256" key="5">
    <source>
        <dbReference type="SAM" id="MobiDB-lite"/>
    </source>
</evidence>
<dbReference type="Pfam" id="PF00126">
    <property type="entry name" value="HTH_1"/>
    <property type="match status" value="1"/>
</dbReference>
<dbReference type="PANTHER" id="PTHR30537:SF3">
    <property type="entry name" value="TRANSCRIPTIONAL REGULATORY PROTEIN"/>
    <property type="match status" value="1"/>
</dbReference>
<keyword evidence="4" id="KW-0804">Transcription</keyword>
<evidence type="ECO:0000259" key="6">
    <source>
        <dbReference type="PROSITE" id="PS50931"/>
    </source>
</evidence>
<evidence type="ECO:0000313" key="7">
    <source>
        <dbReference type="EMBL" id="ETF06410.1"/>
    </source>
</evidence>